<accession>A0AAV4G6B8</accession>
<keyword evidence="2" id="KW-0472">Membrane</keyword>
<evidence type="ECO:0000256" key="2">
    <source>
        <dbReference type="SAM" id="Phobius"/>
    </source>
</evidence>
<keyword evidence="2" id="KW-1133">Transmembrane helix</keyword>
<feature type="compositionally biased region" description="Low complexity" evidence="1">
    <location>
        <begin position="43"/>
        <end position="58"/>
    </location>
</feature>
<dbReference type="AlphaFoldDB" id="A0AAV4G6B8"/>
<dbReference type="EMBL" id="BMAT01008239">
    <property type="protein sequence ID" value="GFR80829.1"/>
    <property type="molecule type" value="Genomic_DNA"/>
</dbReference>
<evidence type="ECO:0000313" key="4">
    <source>
        <dbReference type="Proteomes" id="UP000762676"/>
    </source>
</evidence>
<feature type="region of interest" description="Disordered" evidence="1">
    <location>
        <begin position="31"/>
        <end position="101"/>
    </location>
</feature>
<feature type="compositionally biased region" description="Basic residues" evidence="1">
    <location>
        <begin position="60"/>
        <end position="70"/>
    </location>
</feature>
<dbReference type="Proteomes" id="UP000762676">
    <property type="component" value="Unassembled WGS sequence"/>
</dbReference>
<reference evidence="3 4" key="1">
    <citation type="journal article" date="2021" name="Elife">
        <title>Chloroplast acquisition without the gene transfer in kleptoplastic sea slugs, Plakobranchus ocellatus.</title>
        <authorList>
            <person name="Maeda T."/>
            <person name="Takahashi S."/>
            <person name="Yoshida T."/>
            <person name="Shimamura S."/>
            <person name="Takaki Y."/>
            <person name="Nagai Y."/>
            <person name="Toyoda A."/>
            <person name="Suzuki Y."/>
            <person name="Arimoto A."/>
            <person name="Ishii H."/>
            <person name="Satoh N."/>
            <person name="Nishiyama T."/>
            <person name="Hasebe M."/>
            <person name="Maruyama T."/>
            <person name="Minagawa J."/>
            <person name="Obokata J."/>
            <person name="Shigenobu S."/>
        </authorList>
    </citation>
    <scope>NUCLEOTIDE SEQUENCE [LARGE SCALE GENOMIC DNA]</scope>
</reference>
<evidence type="ECO:0000256" key="1">
    <source>
        <dbReference type="SAM" id="MobiDB-lite"/>
    </source>
</evidence>
<feature type="compositionally biased region" description="Acidic residues" evidence="1">
    <location>
        <begin position="75"/>
        <end position="87"/>
    </location>
</feature>
<evidence type="ECO:0000313" key="3">
    <source>
        <dbReference type="EMBL" id="GFR80829.1"/>
    </source>
</evidence>
<name>A0AAV4G6B8_9GAST</name>
<feature type="transmembrane region" description="Helical" evidence="2">
    <location>
        <begin position="6"/>
        <end position="26"/>
    </location>
</feature>
<comment type="caution">
    <text evidence="3">The sequence shown here is derived from an EMBL/GenBank/DDBJ whole genome shotgun (WGS) entry which is preliminary data.</text>
</comment>
<keyword evidence="4" id="KW-1185">Reference proteome</keyword>
<organism evidence="3 4">
    <name type="scientific">Elysia marginata</name>
    <dbReference type="NCBI Taxonomy" id="1093978"/>
    <lineage>
        <taxon>Eukaryota</taxon>
        <taxon>Metazoa</taxon>
        <taxon>Spiralia</taxon>
        <taxon>Lophotrochozoa</taxon>
        <taxon>Mollusca</taxon>
        <taxon>Gastropoda</taxon>
        <taxon>Heterobranchia</taxon>
        <taxon>Euthyneura</taxon>
        <taxon>Panpulmonata</taxon>
        <taxon>Sacoglossa</taxon>
        <taxon>Placobranchoidea</taxon>
        <taxon>Plakobranchidae</taxon>
        <taxon>Elysia</taxon>
    </lineage>
</organism>
<keyword evidence="2" id="KW-0812">Transmembrane</keyword>
<sequence>MAVDPATVYAVVAGSLVLIILVVTLINKFTQSSSDKDERRQGPARAGPPGVGRAAEGPRGVRRRPRGNRMRQRDDDSDEDFDDEDIAADVPEKEGKIGAKKMRKLQEKAEKKAMREVLNTV</sequence>
<protein>
    <submittedName>
        <fullName evidence="3">DDRGK domain-containing protein 1-like isoform X2</fullName>
    </submittedName>
</protein>
<proteinExistence type="predicted"/>
<gene>
    <name evidence="3" type="ORF">ElyMa_004054800</name>
</gene>